<name>A0A1A8XSM2_9PROT</name>
<dbReference type="RefSeq" id="WP_186408064.1">
    <property type="nucleotide sequence ID" value="NZ_FLQX01000130.1"/>
</dbReference>
<reference evidence="1 2" key="1">
    <citation type="submission" date="2016-06" db="EMBL/GenBank/DDBJ databases">
        <authorList>
            <person name="Kjaerup R.B."/>
            <person name="Dalgaard T.S."/>
            <person name="Juul-Madsen H.R."/>
        </authorList>
    </citation>
    <scope>NUCLEOTIDE SEQUENCE [LARGE SCALE GENOMIC DNA]</scope>
    <source>
        <strain evidence="1">3</strain>
    </source>
</reference>
<dbReference type="Pfam" id="PF11275">
    <property type="entry name" value="DUF3077"/>
    <property type="match status" value="1"/>
</dbReference>
<organism evidence="1 2">
    <name type="scientific">Candidatus Accumulibacter aalborgensis</name>
    <dbReference type="NCBI Taxonomy" id="1860102"/>
    <lineage>
        <taxon>Bacteria</taxon>
        <taxon>Pseudomonadati</taxon>
        <taxon>Pseudomonadota</taxon>
        <taxon>Betaproteobacteria</taxon>
        <taxon>Candidatus Accumulibacter</taxon>
    </lineage>
</organism>
<evidence type="ECO:0000313" key="1">
    <source>
        <dbReference type="EMBL" id="SBT08099.1"/>
    </source>
</evidence>
<dbReference type="Proteomes" id="UP000199169">
    <property type="component" value="Unassembled WGS sequence"/>
</dbReference>
<proteinExistence type="predicted"/>
<keyword evidence="2" id="KW-1185">Reference proteome</keyword>
<gene>
    <name evidence="1" type="ORF">ACCAA_520027</name>
</gene>
<dbReference type="EMBL" id="FLQX01000130">
    <property type="protein sequence ID" value="SBT08099.1"/>
    <property type="molecule type" value="Genomic_DNA"/>
</dbReference>
<evidence type="ECO:0000313" key="2">
    <source>
        <dbReference type="Proteomes" id="UP000199169"/>
    </source>
</evidence>
<evidence type="ECO:0008006" key="3">
    <source>
        <dbReference type="Google" id="ProtNLM"/>
    </source>
</evidence>
<dbReference type="InterPro" id="IPR021427">
    <property type="entry name" value="DUF3077"/>
</dbReference>
<dbReference type="AlphaFoldDB" id="A0A1A8XSM2"/>
<dbReference type="STRING" id="1860102.ACCAA_520027"/>
<accession>A0A1A8XSM2</accession>
<protein>
    <recommendedName>
        <fullName evidence="3">DUF3077 domain-containing protein</fullName>
    </recommendedName>
</protein>
<sequence>MAKTLADNPLPFFAPAGAPTVYFSVREGLTTDEALEGASLFLAGAGDLAMEAIGNNGTVEGQKWATVYLVEMAKALVDSAILEMDRARQARGVMTEDAEGAAQ</sequence>